<name>A0AAJ0FKY8_9PEZI</name>
<organism evidence="2 3">
    <name type="scientific">Phialemonium atrogriseum</name>
    <dbReference type="NCBI Taxonomy" id="1093897"/>
    <lineage>
        <taxon>Eukaryota</taxon>
        <taxon>Fungi</taxon>
        <taxon>Dikarya</taxon>
        <taxon>Ascomycota</taxon>
        <taxon>Pezizomycotina</taxon>
        <taxon>Sordariomycetes</taxon>
        <taxon>Sordariomycetidae</taxon>
        <taxon>Cephalothecales</taxon>
        <taxon>Cephalothecaceae</taxon>
        <taxon>Phialemonium</taxon>
    </lineage>
</organism>
<evidence type="ECO:0000313" key="2">
    <source>
        <dbReference type="EMBL" id="KAK1772106.1"/>
    </source>
</evidence>
<accession>A0AAJ0FKY8</accession>
<protein>
    <submittedName>
        <fullName evidence="2">Uncharacterized protein</fullName>
    </submittedName>
</protein>
<evidence type="ECO:0000256" key="1">
    <source>
        <dbReference type="SAM" id="Phobius"/>
    </source>
</evidence>
<sequence length="372" mass="41291">MANDGQPPVCGLDGNPDLTGLGLRTAFYIQSITFAVAGEFLDAEAAFLHSSAMGLLLAILVALVRETIMGSLRAPEVAVIMWLFSIQVVASSRTTKKFLPVPGQPVPTESLVRLRVQYAFVFAFVGYATWFWFRGLDTLPRTACVEYGFFFAKVDVRGWFRTLNKVVWGIVCGVFGLYICFLIIVWCIYMFQKTYAALRGRTQCNAAPVPDRLDNDDVALYNSFFPESRANLPAVIQHLPPVKRVAVSSTVLAASAMRATFFLSLMVPSVELQIHWNEIRGVQSLDSVGQLVPLIMALGQFVHVVYSMIRGKDYVDYRIRKKATDLGKPPACPKRGVPLDQEQHELIESIEDPESAEAVVARESIDTRLTAD</sequence>
<feature type="transmembrane region" description="Helical" evidence="1">
    <location>
        <begin position="116"/>
        <end position="133"/>
    </location>
</feature>
<proteinExistence type="predicted"/>
<keyword evidence="1" id="KW-0812">Transmembrane</keyword>
<dbReference type="RefSeq" id="XP_060288319.1">
    <property type="nucleotide sequence ID" value="XM_060426361.1"/>
</dbReference>
<gene>
    <name evidence="2" type="ORF">QBC33DRAFT_520319</name>
</gene>
<evidence type="ECO:0000313" key="3">
    <source>
        <dbReference type="Proteomes" id="UP001244011"/>
    </source>
</evidence>
<feature type="transmembrane region" description="Helical" evidence="1">
    <location>
        <begin position="46"/>
        <end position="64"/>
    </location>
</feature>
<feature type="transmembrane region" description="Helical" evidence="1">
    <location>
        <begin position="245"/>
        <end position="267"/>
    </location>
</feature>
<dbReference type="Proteomes" id="UP001244011">
    <property type="component" value="Unassembled WGS sequence"/>
</dbReference>
<keyword evidence="1" id="KW-0472">Membrane</keyword>
<reference evidence="2" key="1">
    <citation type="submission" date="2023-06" db="EMBL/GenBank/DDBJ databases">
        <title>Genome-scale phylogeny and comparative genomics of the fungal order Sordariales.</title>
        <authorList>
            <consortium name="Lawrence Berkeley National Laboratory"/>
            <person name="Hensen N."/>
            <person name="Bonometti L."/>
            <person name="Westerberg I."/>
            <person name="Brannstrom I.O."/>
            <person name="Guillou S."/>
            <person name="Cros-Aarteil S."/>
            <person name="Calhoun S."/>
            <person name="Haridas S."/>
            <person name="Kuo A."/>
            <person name="Mondo S."/>
            <person name="Pangilinan J."/>
            <person name="Riley R."/>
            <person name="Labutti K."/>
            <person name="Andreopoulos B."/>
            <person name="Lipzen A."/>
            <person name="Chen C."/>
            <person name="Yanf M."/>
            <person name="Daum C."/>
            <person name="Ng V."/>
            <person name="Clum A."/>
            <person name="Steindorff A."/>
            <person name="Ohm R."/>
            <person name="Martin F."/>
            <person name="Silar P."/>
            <person name="Natvig D."/>
            <person name="Lalanne C."/>
            <person name="Gautier V."/>
            <person name="Ament-Velasquez S.L."/>
            <person name="Kruys A."/>
            <person name="Hutchinson M.I."/>
            <person name="Powell A.J."/>
            <person name="Barry K."/>
            <person name="Miller A.N."/>
            <person name="Grigoriev I.V."/>
            <person name="Debuchy R."/>
            <person name="Gladieux P."/>
            <person name="Thoren M.H."/>
            <person name="Johannesson H."/>
        </authorList>
    </citation>
    <scope>NUCLEOTIDE SEQUENCE</scope>
    <source>
        <strain evidence="2">8032-3</strain>
    </source>
</reference>
<dbReference type="EMBL" id="MU838997">
    <property type="protein sequence ID" value="KAK1772106.1"/>
    <property type="molecule type" value="Genomic_DNA"/>
</dbReference>
<feature type="transmembrane region" description="Helical" evidence="1">
    <location>
        <begin position="287"/>
        <end position="309"/>
    </location>
</feature>
<comment type="caution">
    <text evidence="2">The sequence shown here is derived from an EMBL/GenBank/DDBJ whole genome shotgun (WGS) entry which is preliminary data.</text>
</comment>
<dbReference type="GeneID" id="85309548"/>
<feature type="transmembrane region" description="Helical" evidence="1">
    <location>
        <begin position="166"/>
        <end position="191"/>
    </location>
</feature>
<keyword evidence="1" id="KW-1133">Transmembrane helix</keyword>
<keyword evidence="3" id="KW-1185">Reference proteome</keyword>
<dbReference type="AlphaFoldDB" id="A0AAJ0FKY8"/>